<keyword evidence="4" id="KW-0233">DNA recombination</keyword>
<dbReference type="Pfam" id="PF00589">
    <property type="entry name" value="Phage_integrase"/>
    <property type="match status" value="1"/>
</dbReference>
<dbReference type="PANTHER" id="PTHR30349:SF64">
    <property type="entry name" value="PROPHAGE INTEGRASE INTD-RELATED"/>
    <property type="match status" value="1"/>
</dbReference>
<dbReference type="PANTHER" id="PTHR30349">
    <property type="entry name" value="PHAGE INTEGRASE-RELATED"/>
    <property type="match status" value="1"/>
</dbReference>
<dbReference type="InterPro" id="IPR002104">
    <property type="entry name" value="Integrase_catalytic"/>
</dbReference>
<evidence type="ECO:0000256" key="3">
    <source>
        <dbReference type="ARBA" id="ARBA00023125"/>
    </source>
</evidence>
<dbReference type="OrthoDB" id="9803188at2"/>
<keyword evidence="2" id="KW-0229">DNA integration</keyword>
<name>A6DNY8_9BACT</name>
<evidence type="ECO:0000313" key="8">
    <source>
        <dbReference type="EMBL" id="EDM26520.1"/>
    </source>
</evidence>
<dbReference type="Gene3D" id="1.10.443.10">
    <property type="entry name" value="Intergrase catalytic core"/>
    <property type="match status" value="1"/>
</dbReference>
<accession>A6DNY8</accession>
<evidence type="ECO:0000259" key="6">
    <source>
        <dbReference type="PROSITE" id="PS51898"/>
    </source>
</evidence>
<dbReference type="PROSITE" id="PS51898">
    <property type="entry name" value="TYR_RECOMBINASE"/>
    <property type="match status" value="1"/>
</dbReference>
<reference evidence="8 9" key="1">
    <citation type="journal article" date="2010" name="J. Bacteriol.">
        <title>Genome sequence of Lentisphaera araneosa HTCC2155T, the type species of the order Lentisphaerales in the phylum Lentisphaerae.</title>
        <authorList>
            <person name="Thrash J.C."/>
            <person name="Cho J.C."/>
            <person name="Vergin K.L."/>
            <person name="Morris R.M."/>
            <person name="Giovannoni S.J."/>
        </authorList>
    </citation>
    <scope>NUCLEOTIDE SEQUENCE [LARGE SCALE GENOMIC DNA]</scope>
    <source>
        <strain evidence="8 9">HTCC2155</strain>
    </source>
</reference>
<keyword evidence="9" id="KW-1185">Reference proteome</keyword>
<proteinExistence type="inferred from homology"/>
<evidence type="ECO:0000313" key="9">
    <source>
        <dbReference type="Proteomes" id="UP000004947"/>
    </source>
</evidence>
<evidence type="ECO:0000256" key="1">
    <source>
        <dbReference type="ARBA" id="ARBA00008857"/>
    </source>
</evidence>
<dbReference type="EMBL" id="ABCK01000015">
    <property type="protein sequence ID" value="EDM26520.1"/>
    <property type="molecule type" value="Genomic_DNA"/>
</dbReference>
<comment type="caution">
    <text evidence="8">The sequence shown here is derived from an EMBL/GenBank/DDBJ whole genome shotgun (WGS) entry which is preliminary data.</text>
</comment>
<feature type="domain" description="Core-binding (CB)" evidence="7">
    <location>
        <begin position="75"/>
        <end position="159"/>
    </location>
</feature>
<gene>
    <name evidence="8" type="ORF">LNTAR_01892</name>
</gene>
<dbReference type="eggNOG" id="COG0582">
    <property type="taxonomic scope" value="Bacteria"/>
</dbReference>
<keyword evidence="3 5" id="KW-0238">DNA-binding</keyword>
<comment type="similarity">
    <text evidence="1">Belongs to the 'phage' integrase family.</text>
</comment>
<dbReference type="STRING" id="313628.LNTAR_01892"/>
<evidence type="ECO:0000259" key="7">
    <source>
        <dbReference type="PROSITE" id="PS51900"/>
    </source>
</evidence>
<dbReference type="InterPro" id="IPR010998">
    <property type="entry name" value="Integrase_recombinase_N"/>
</dbReference>
<dbReference type="Gene3D" id="1.10.150.130">
    <property type="match status" value="1"/>
</dbReference>
<sequence length="394" mass="45259">MARAKGLGNIFKRGNIYYLRFTVNGKKKVVSLKTPNKAIATKEAEKYLSPQKASNEAEAAEFIAKAKGLISTERISLDDAWDLYFKSKRRRDSGKSTITSYKQHLQKFVRFVEAEYDELIYLDELTPKVAEEFLESLKVSPNTYNKYKNFLKLYFDTVSKDCGVTKNPFEGIISKSLKKESWRELNDDEVDKLTSYPKGEVWVLMNLGIYTGMRLKDAALLKWADVDLKREKIIFTPWKTAKSEKVVHVPILPELRKALQWVKQQKLSNDLVLPEMAASYQKSRTNLSSLVKRIFIDLKIRDGKVGFHSLRHTFVSTCAKAGVPMSVVQAIVGHGSPAMTRHYTHIDIESARKWLEPKNKEVPKIEINELFALVESMNKSNWKELKKEILSKKN</sequence>
<evidence type="ECO:0000256" key="5">
    <source>
        <dbReference type="PROSITE-ProRule" id="PRU01248"/>
    </source>
</evidence>
<dbReference type="InterPro" id="IPR050090">
    <property type="entry name" value="Tyrosine_recombinase_XerCD"/>
</dbReference>
<dbReference type="Proteomes" id="UP000004947">
    <property type="component" value="Unassembled WGS sequence"/>
</dbReference>
<protein>
    <submittedName>
        <fullName evidence="8">Integrase/recombinase XerD</fullName>
    </submittedName>
</protein>
<feature type="domain" description="Tyr recombinase" evidence="6">
    <location>
        <begin position="180"/>
        <end position="356"/>
    </location>
</feature>
<dbReference type="InterPro" id="IPR011010">
    <property type="entry name" value="DNA_brk_join_enz"/>
</dbReference>
<dbReference type="InterPro" id="IPR013762">
    <property type="entry name" value="Integrase-like_cat_sf"/>
</dbReference>
<dbReference type="SUPFAM" id="SSF56349">
    <property type="entry name" value="DNA breaking-rejoining enzymes"/>
    <property type="match status" value="1"/>
</dbReference>
<dbReference type="InterPro" id="IPR044068">
    <property type="entry name" value="CB"/>
</dbReference>
<evidence type="ECO:0000256" key="2">
    <source>
        <dbReference type="ARBA" id="ARBA00022908"/>
    </source>
</evidence>
<dbReference type="PROSITE" id="PS51900">
    <property type="entry name" value="CB"/>
    <property type="match status" value="1"/>
</dbReference>
<dbReference type="InterPro" id="IPR025269">
    <property type="entry name" value="SAM-like_dom"/>
</dbReference>
<dbReference type="GO" id="GO:0003677">
    <property type="term" value="F:DNA binding"/>
    <property type="evidence" value="ECO:0007669"/>
    <property type="project" value="UniProtKB-UniRule"/>
</dbReference>
<evidence type="ECO:0000256" key="4">
    <source>
        <dbReference type="ARBA" id="ARBA00023172"/>
    </source>
</evidence>
<dbReference type="GO" id="GO:0015074">
    <property type="term" value="P:DNA integration"/>
    <property type="evidence" value="ECO:0007669"/>
    <property type="project" value="UniProtKB-KW"/>
</dbReference>
<dbReference type="Pfam" id="PF13102">
    <property type="entry name" value="Phage_int_SAM_5"/>
    <property type="match status" value="1"/>
</dbReference>
<dbReference type="AlphaFoldDB" id="A6DNY8"/>
<dbReference type="CDD" id="cd00796">
    <property type="entry name" value="INT_Rci_Hp1_C"/>
    <property type="match status" value="1"/>
</dbReference>
<dbReference type="GO" id="GO:0006310">
    <property type="term" value="P:DNA recombination"/>
    <property type="evidence" value="ECO:0007669"/>
    <property type="project" value="UniProtKB-KW"/>
</dbReference>
<organism evidence="8 9">
    <name type="scientific">Lentisphaera araneosa HTCC2155</name>
    <dbReference type="NCBI Taxonomy" id="313628"/>
    <lineage>
        <taxon>Bacteria</taxon>
        <taxon>Pseudomonadati</taxon>
        <taxon>Lentisphaerota</taxon>
        <taxon>Lentisphaeria</taxon>
        <taxon>Lentisphaerales</taxon>
        <taxon>Lentisphaeraceae</taxon>
        <taxon>Lentisphaera</taxon>
    </lineage>
</organism>